<proteinExistence type="inferred from homology"/>
<dbReference type="KEGG" id="afx:JZ786_10800"/>
<dbReference type="InterPro" id="IPR051448">
    <property type="entry name" value="CdaR-like_regulators"/>
</dbReference>
<organism evidence="3 4">
    <name type="scientific">Alicyclobacillus mengziensis</name>
    <dbReference type="NCBI Taxonomy" id="2931921"/>
    <lineage>
        <taxon>Bacteria</taxon>
        <taxon>Bacillati</taxon>
        <taxon>Bacillota</taxon>
        <taxon>Bacilli</taxon>
        <taxon>Bacillales</taxon>
        <taxon>Alicyclobacillaceae</taxon>
        <taxon>Alicyclobacillus</taxon>
    </lineage>
</organism>
<dbReference type="InterPro" id="IPR025736">
    <property type="entry name" value="PucR_C-HTH_dom"/>
</dbReference>
<dbReference type="InterPro" id="IPR042070">
    <property type="entry name" value="PucR_C-HTH_sf"/>
</dbReference>
<dbReference type="PROSITE" id="PS50887">
    <property type="entry name" value="GGDEF"/>
    <property type="match status" value="1"/>
</dbReference>
<feature type="domain" description="GGDEF" evidence="2">
    <location>
        <begin position="303"/>
        <end position="441"/>
    </location>
</feature>
<evidence type="ECO:0000313" key="4">
    <source>
        <dbReference type="Proteomes" id="UP000663505"/>
    </source>
</evidence>
<dbReference type="Gene3D" id="3.30.450.40">
    <property type="match status" value="1"/>
</dbReference>
<dbReference type="PANTHER" id="PTHR33744:SF1">
    <property type="entry name" value="DNA-BINDING TRANSCRIPTIONAL ACTIVATOR ADER"/>
    <property type="match status" value="1"/>
</dbReference>
<dbReference type="PANTHER" id="PTHR33744">
    <property type="entry name" value="CARBOHYDRATE DIACID REGULATOR"/>
    <property type="match status" value="1"/>
</dbReference>
<keyword evidence="4" id="KW-1185">Reference proteome</keyword>
<dbReference type="AlphaFoldDB" id="A0A9X7W263"/>
<dbReference type="InterPro" id="IPR012914">
    <property type="entry name" value="PucR_dom"/>
</dbReference>
<dbReference type="InterPro" id="IPR000160">
    <property type="entry name" value="GGDEF_dom"/>
</dbReference>
<dbReference type="RefSeq" id="WP_206658672.1">
    <property type="nucleotide sequence ID" value="NZ_CP071182.1"/>
</dbReference>
<dbReference type="Pfam" id="PF17853">
    <property type="entry name" value="GGDEF_2"/>
    <property type="match status" value="1"/>
</dbReference>
<name>A0A9X7W263_9BACL</name>
<evidence type="ECO:0000313" key="3">
    <source>
        <dbReference type="EMBL" id="QSO49361.1"/>
    </source>
</evidence>
<reference evidence="3 4" key="1">
    <citation type="submission" date="2021-02" db="EMBL/GenBank/DDBJ databases">
        <title>Alicyclobacillus curvatus sp. nov. and Alicyclobacillus mengziensis sp. nov., two acidophilic bacteria isolated from acid mine drainage.</title>
        <authorList>
            <person name="Huang Y."/>
        </authorList>
    </citation>
    <scope>NUCLEOTIDE SEQUENCE [LARGE SCALE GENOMIC DNA]</scope>
    <source>
        <strain evidence="3 4">S30H14</strain>
    </source>
</reference>
<dbReference type="InterPro" id="IPR029016">
    <property type="entry name" value="GAF-like_dom_sf"/>
</dbReference>
<dbReference type="Gene3D" id="1.10.10.2840">
    <property type="entry name" value="PucR C-terminal helix-turn-helix domain"/>
    <property type="match status" value="1"/>
</dbReference>
<protein>
    <submittedName>
        <fullName evidence="3">PucR family transcriptional regulator ligand-binding domain-containing protein</fullName>
    </submittedName>
</protein>
<gene>
    <name evidence="3" type="ORF">JZ786_10800</name>
</gene>
<evidence type="ECO:0000256" key="1">
    <source>
        <dbReference type="ARBA" id="ARBA00006754"/>
    </source>
</evidence>
<dbReference type="Proteomes" id="UP000663505">
    <property type="component" value="Chromosome"/>
</dbReference>
<comment type="similarity">
    <text evidence="1">Belongs to the CdaR family.</text>
</comment>
<sequence length="544" mass="62815">MNVTVFEAMKIEGLANCRVAAGHSGLYREIKYVTVMEVPDVIHWLKGDDFILTSLYAIKDDTDAQKQLVKQLVDKGSAALAIKTHRYFEGIPECILESANRYAFPIIEISPEIAYLDILTPLTRRILDKNRINIEDFFAWLTETSMEGHEMLSIIDMVEKFLDNMVTLESRVNLPHPVPWEGKIAPLTVSQRNALIESKHSLRMTRVFNKQHMDCIVTPIILNGELEGCLTCWQTTHNFQQLDLTVLERVAPFLALELLGTKTRIEVEQKYKNDFMSGVLFGNIRSMEEITEKARLYGWNFSLNYATAVFDMDHFSKLIDDQLRNEVSIQSFKQHGLRALEKLIETELGDSITVLWSDKFIVLFPFHRTENKERSFTKFVSAIQKVQFELHASFPDATFTIGVSRPHFGIDGLREGYIEADASIRLGRPVFGRDTVICFDDLGVYRLLSELSNSSELKTFYMETSGKLEEYDSTHGTELLESLRLYFLYNFNVQDAARAMYIHPNTLKYRLRRVEEITEFSLNDAEGRLHLHLGLKIWHMFRHK</sequence>
<accession>A0A9X7W263</accession>
<dbReference type="Pfam" id="PF07905">
    <property type="entry name" value="PucR"/>
    <property type="match status" value="1"/>
</dbReference>
<dbReference type="InterPro" id="IPR041522">
    <property type="entry name" value="CdaR_GGDEF"/>
</dbReference>
<dbReference type="EMBL" id="CP071182">
    <property type="protein sequence ID" value="QSO49361.1"/>
    <property type="molecule type" value="Genomic_DNA"/>
</dbReference>
<dbReference type="Pfam" id="PF13556">
    <property type="entry name" value="HTH_30"/>
    <property type="match status" value="1"/>
</dbReference>
<evidence type="ECO:0000259" key="2">
    <source>
        <dbReference type="PROSITE" id="PS50887"/>
    </source>
</evidence>